<dbReference type="InterPro" id="IPR035958">
    <property type="entry name" value="SecB-like_sf"/>
</dbReference>
<dbReference type="RefSeq" id="WP_170840864.1">
    <property type="nucleotide sequence ID" value="NZ_FOHE01000036.1"/>
</dbReference>
<accession>A0A1I0HIH7</accession>
<protein>
    <submittedName>
        <fullName evidence="2">Preprotein translocase subunit SecB</fullName>
    </submittedName>
</protein>
<evidence type="ECO:0000313" key="3">
    <source>
        <dbReference type="Proteomes" id="UP000198618"/>
    </source>
</evidence>
<gene>
    <name evidence="2" type="ORF">SAMN05216389_13610</name>
</gene>
<dbReference type="Proteomes" id="UP000198618">
    <property type="component" value="Unassembled WGS sequence"/>
</dbReference>
<dbReference type="GO" id="GO:0015031">
    <property type="term" value="P:protein transport"/>
    <property type="evidence" value="ECO:0007669"/>
    <property type="project" value="InterPro"/>
</dbReference>
<dbReference type="Pfam" id="PF02556">
    <property type="entry name" value="SecB"/>
    <property type="match status" value="1"/>
</dbReference>
<dbReference type="STRING" id="930131.SAMN05216389_13610"/>
<keyword evidence="3" id="KW-1185">Reference proteome</keyword>
<sequence length="151" mass="17253">MNSTLSFNQYDVIETVYKFNPTIDLESENVSPDLSLRINYFDETRQKAVLFFEIELGDEQLKGNSFYVRAVIAGIFSIKTEDEDEDELSDDFIDHMYKKNALAILYPYMRSLVSDLSSKGSESPIILPPINIGALVDKKDLAIEEYSMQES</sequence>
<name>A0A1I0HIH7_9BACI</name>
<dbReference type="InterPro" id="IPR003708">
    <property type="entry name" value="SecB"/>
</dbReference>
<evidence type="ECO:0000256" key="1">
    <source>
        <dbReference type="ARBA" id="ARBA00009990"/>
    </source>
</evidence>
<dbReference type="SUPFAM" id="SSF54611">
    <property type="entry name" value="SecB-like"/>
    <property type="match status" value="1"/>
</dbReference>
<comment type="similarity">
    <text evidence="1">Belongs to the SecB family.</text>
</comment>
<dbReference type="Gene3D" id="3.10.420.10">
    <property type="entry name" value="SecB-like"/>
    <property type="match status" value="1"/>
</dbReference>
<dbReference type="EMBL" id="FOHE01000036">
    <property type="protein sequence ID" value="SET83728.1"/>
    <property type="molecule type" value="Genomic_DNA"/>
</dbReference>
<dbReference type="AlphaFoldDB" id="A0A1I0HIH7"/>
<dbReference type="GO" id="GO:0051262">
    <property type="term" value="P:protein tetramerization"/>
    <property type="evidence" value="ECO:0007669"/>
    <property type="project" value="InterPro"/>
</dbReference>
<evidence type="ECO:0000313" key="2">
    <source>
        <dbReference type="EMBL" id="SET83728.1"/>
    </source>
</evidence>
<organism evidence="2 3">
    <name type="scientific">Oceanobacillus limi</name>
    <dbReference type="NCBI Taxonomy" id="930131"/>
    <lineage>
        <taxon>Bacteria</taxon>
        <taxon>Bacillati</taxon>
        <taxon>Bacillota</taxon>
        <taxon>Bacilli</taxon>
        <taxon>Bacillales</taxon>
        <taxon>Bacillaceae</taxon>
        <taxon>Oceanobacillus</taxon>
    </lineage>
</organism>
<reference evidence="2 3" key="1">
    <citation type="submission" date="2016-10" db="EMBL/GenBank/DDBJ databases">
        <authorList>
            <person name="de Groot N.N."/>
        </authorList>
    </citation>
    <scope>NUCLEOTIDE SEQUENCE [LARGE SCALE GENOMIC DNA]</scope>
    <source>
        <strain evidence="2 3">IBRC-M 10780</strain>
    </source>
</reference>
<proteinExistence type="inferred from homology"/>
<dbReference type="GO" id="GO:0051082">
    <property type="term" value="F:unfolded protein binding"/>
    <property type="evidence" value="ECO:0007669"/>
    <property type="project" value="InterPro"/>
</dbReference>